<feature type="compositionally biased region" description="Low complexity" evidence="6">
    <location>
        <begin position="220"/>
        <end position="247"/>
    </location>
</feature>
<dbReference type="InterPro" id="IPR036960">
    <property type="entry name" value="T-box_sf"/>
</dbReference>
<evidence type="ECO:0000256" key="6">
    <source>
        <dbReference type="SAM" id="MobiDB-lite"/>
    </source>
</evidence>
<evidence type="ECO:0000256" key="2">
    <source>
        <dbReference type="ARBA" id="ARBA00023125"/>
    </source>
</evidence>
<dbReference type="SMART" id="SM00425">
    <property type="entry name" value="TBOX"/>
    <property type="match status" value="1"/>
</dbReference>
<evidence type="ECO:0000256" key="3">
    <source>
        <dbReference type="ARBA" id="ARBA00023163"/>
    </source>
</evidence>
<feature type="domain" description="T-box" evidence="7">
    <location>
        <begin position="323"/>
        <end position="482"/>
    </location>
</feature>
<dbReference type="Gene3D" id="2.60.40.820">
    <property type="entry name" value="Transcription factor, T-box"/>
    <property type="match status" value="1"/>
</dbReference>
<accession>G0MB07</accession>
<dbReference type="GO" id="GO:0003700">
    <property type="term" value="F:DNA-binding transcription factor activity"/>
    <property type="evidence" value="ECO:0007669"/>
    <property type="project" value="InterPro"/>
</dbReference>
<name>G0MB07_CAEBE</name>
<dbReference type="PROSITE" id="PS50252">
    <property type="entry name" value="TBOX_3"/>
    <property type="match status" value="1"/>
</dbReference>
<gene>
    <name evidence="8" type="ORF">CAEBREN_22492</name>
</gene>
<feature type="compositionally biased region" description="Low complexity" evidence="6">
    <location>
        <begin position="187"/>
        <end position="196"/>
    </location>
</feature>
<sequence>MNRYIRAAGQDNEEIILDRRIPGIVLAPAAQPDDEDIIFEGIVQGQPPDVVELGIMNVAAVPGVAVAEGGRRRRRRAEVLAAREGVRAEREEERRERRAEIYARINERTRREQEDLRGRLGFVQPDNERQGGARIVPQRRVPAANPVPELPVNNSGLGRAPIVQRPPAPAPPQRRMQNQQRGRDVVALPPAARAPLQRPPAPAPPQRRMQNQQRGRDVVALPPAARAPLQRLPAPAPPQRRMQNQQRGRDVVALPPAARAPLAPAVPIPEAPIRDLDRAYIALLPRAPVGQQPAPAPAPARGIFLDDLEPHILNRPPRIEFVDLEKWFWRTLHDANHEVLVTNVRGTIQPQLHFHVFDLDEAQRYEFVLCVELVNDWVYRFEKGRGWSGYFVVNRDEFPPTKEESEVPHEDGVKTGGEWMAAPLRFDNARITMNREDRGRNVIRLLGNRKYRIRIDVRTMGPDNVCTHQRAVQIPTTEFIACPHHFKV</sequence>
<dbReference type="STRING" id="135651.G0MB07"/>
<evidence type="ECO:0000259" key="7">
    <source>
        <dbReference type="PROSITE" id="PS50252"/>
    </source>
</evidence>
<keyword evidence="3" id="KW-0804">Transcription</keyword>
<keyword evidence="4 5" id="KW-0539">Nucleus</keyword>
<dbReference type="GO" id="GO:0045893">
    <property type="term" value="P:positive regulation of DNA-templated transcription"/>
    <property type="evidence" value="ECO:0007669"/>
    <property type="project" value="InterPro"/>
</dbReference>
<dbReference type="InParanoid" id="G0MB07"/>
<proteinExistence type="predicted"/>
<dbReference type="SUPFAM" id="SSF49417">
    <property type="entry name" value="p53-like transcription factors"/>
    <property type="match status" value="1"/>
</dbReference>
<keyword evidence="9" id="KW-1185">Reference proteome</keyword>
<dbReference type="Pfam" id="PF00907">
    <property type="entry name" value="T-box"/>
    <property type="match status" value="1"/>
</dbReference>
<evidence type="ECO:0000256" key="4">
    <source>
        <dbReference type="ARBA" id="ARBA00023242"/>
    </source>
</evidence>
<dbReference type="EMBL" id="GL379788">
    <property type="protein sequence ID" value="EGT40420.1"/>
    <property type="molecule type" value="Genomic_DNA"/>
</dbReference>
<evidence type="ECO:0000256" key="1">
    <source>
        <dbReference type="ARBA" id="ARBA00023015"/>
    </source>
</evidence>
<protein>
    <recommendedName>
        <fullName evidence="7">T-box domain-containing protein</fullName>
    </recommendedName>
</protein>
<keyword evidence="2 5" id="KW-0238">DNA-binding</keyword>
<comment type="subcellular location">
    <subcellularLocation>
        <location evidence="5">Nucleus</location>
    </subcellularLocation>
</comment>
<dbReference type="InterPro" id="IPR046360">
    <property type="entry name" value="T-box_DNA-bd"/>
</dbReference>
<organism evidence="9">
    <name type="scientific">Caenorhabditis brenneri</name>
    <name type="common">Nematode worm</name>
    <dbReference type="NCBI Taxonomy" id="135651"/>
    <lineage>
        <taxon>Eukaryota</taxon>
        <taxon>Metazoa</taxon>
        <taxon>Ecdysozoa</taxon>
        <taxon>Nematoda</taxon>
        <taxon>Chromadorea</taxon>
        <taxon>Rhabditida</taxon>
        <taxon>Rhabditina</taxon>
        <taxon>Rhabditomorpha</taxon>
        <taxon>Rhabditoidea</taxon>
        <taxon>Rhabditidae</taxon>
        <taxon>Peloderinae</taxon>
        <taxon>Caenorhabditis</taxon>
    </lineage>
</organism>
<dbReference type="AlphaFoldDB" id="G0MB07"/>
<evidence type="ECO:0000313" key="8">
    <source>
        <dbReference type="EMBL" id="EGT40420.1"/>
    </source>
</evidence>
<comment type="caution">
    <text evidence="5">Lacks conserved residue(s) required for the propagation of feature annotation.</text>
</comment>
<dbReference type="eggNOG" id="KOG3585">
    <property type="taxonomic scope" value="Eukaryota"/>
</dbReference>
<dbReference type="GO" id="GO:0005634">
    <property type="term" value="C:nucleus"/>
    <property type="evidence" value="ECO:0007669"/>
    <property type="project" value="UniProtKB-SubCell"/>
</dbReference>
<feature type="region of interest" description="Disordered" evidence="6">
    <location>
        <begin position="122"/>
        <end position="247"/>
    </location>
</feature>
<keyword evidence="1" id="KW-0805">Transcription regulation</keyword>
<dbReference type="GO" id="GO:0003677">
    <property type="term" value="F:DNA binding"/>
    <property type="evidence" value="ECO:0007669"/>
    <property type="project" value="UniProtKB-UniRule"/>
</dbReference>
<dbReference type="Proteomes" id="UP000008068">
    <property type="component" value="Unassembled WGS sequence"/>
</dbReference>
<evidence type="ECO:0000256" key="5">
    <source>
        <dbReference type="PROSITE-ProRule" id="PRU00201"/>
    </source>
</evidence>
<reference evidence="9" key="1">
    <citation type="submission" date="2011-07" db="EMBL/GenBank/DDBJ databases">
        <authorList>
            <consortium name="Caenorhabditis brenneri Sequencing and Analysis Consortium"/>
            <person name="Wilson R.K."/>
        </authorList>
    </citation>
    <scope>NUCLEOTIDE SEQUENCE [LARGE SCALE GENOMIC DNA]</scope>
    <source>
        <strain evidence="9">PB2801</strain>
    </source>
</reference>
<dbReference type="InterPro" id="IPR008967">
    <property type="entry name" value="p53-like_TF_DNA-bd_sf"/>
</dbReference>
<evidence type="ECO:0000313" key="9">
    <source>
        <dbReference type="Proteomes" id="UP000008068"/>
    </source>
</evidence>
<dbReference type="HOGENOM" id="CLU_559258_0_0_1"/>